<keyword evidence="2" id="KW-1185">Reference proteome</keyword>
<dbReference type="EMBL" id="CTEN01000003">
    <property type="protein sequence ID" value="CQR24986.1"/>
    <property type="molecule type" value="Genomic_DNA"/>
</dbReference>
<reference evidence="2" key="1">
    <citation type="submission" date="2015-03" db="EMBL/GenBank/DDBJ databases">
        <authorList>
            <person name="Urmite Genomes"/>
        </authorList>
    </citation>
    <scope>NUCLEOTIDE SEQUENCE [LARGE SCALE GENOMIC DNA]</scope>
    <source>
        <strain evidence="2">FF10</strain>
    </source>
</reference>
<evidence type="ECO:0008006" key="3">
    <source>
        <dbReference type="Google" id="ProtNLM"/>
    </source>
</evidence>
<protein>
    <recommendedName>
        <fullName evidence="3">Phage protein</fullName>
    </recommendedName>
</protein>
<dbReference type="AlphaFoldDB" id="A0A0E4H5D1"/>
<evidence type="ECO:0000313" key="2">
    <source>
        <dbReference type="Proteomes" id="UP000198604"/>
    </source>
</evidence>
<name>A0A0E4H5D1_9STRE</name>
<organism evidence="1 2">
    <name type="scientific">Streptococcus varani</name>
    <dbReference type="NCBI Taxonomy" id="1608583"/>
    <lineage>
        <taxon>Bacteria</taxon>
        <taxon>Bacillati</taxon>
        <taxon>Bacillota</taxon>
        <taxon>Bacilli</taxon>
        <taxon>Lactobacillales</taxon>
        <taxon>Streptococcaceae</taxon>
        <taxon>Streptococcus</taxon>
    </lineage>
</organism>
<dbReference type="Proteomes" id="UP000198604">
    <property type="component" value="Unassembled WGS sequence"/>
</dbReference>
<gene>
    <name evidence="1" type="ORF">BN1356_01329</name>
</gene>
<evidence type="ECO:0000313" key="1">
    <source>
        <dbReference type="EMBL" id="CQR24986.1"/>
    </source>
</evidence>
<dbReference type="RefSeq" id="WP_093650584.1">
    <property type="nucleotide sequence ID" value="NZ_CTEN01000003.1"/>
</dbReference>
<proteinExistence type="predicted"/>
<dbReference type="OrthoDB" id="2228486at2"/>
<dbReference type="STRING" id="1608583.BN1356_01329"/>
<sequence length="123" mass="14442">MALLNIDKIKEPFDLETALSYMRKNGEFIRCKTSEQDFYMYVEEVRRPAIKNGKRQLITMETVWAFNQWGSTTLTLNITDLFSHCFYLMRFDEEGNPDWSDPNQVDEQLVESEVTDEGITNAQ</sequence>
<accession>A0A0E4H5D1</accession>